<dbReference type="NCBIfam" id="NF045515">
    <property type="entry name" value="Glp_gephyrin"/>
    <property type="match status" value="1"/>
</dbReference>
<dbReference type="SUPFAM" id="SSF53218">
    <property type="entry name" value="Molybdenum cofactor biosynthesis proteins"/>
    <property type="match status" value="1"/>
</dbReference>
<keyword evidence="4 6" id="KW-0501">Molybdenum cofactor biosynthesis</keyword>
<dbReference type="PANTHER" id="PTHR10192:SF5">
    <property type="entry name" value="GEPHYRIN"/>
    <property type="match status" value="1"/>
</dbReference>
<organism evidence="8 9">
    <name type="scientific">Microvirga terrae</name>
    <dbReference type="NCBI Taxonomy" id="2740529"/>
    <lineage>
        <taxon>Bacteria</taxon>
        <taxon>Pseudomonadati</taxon>
        <taxon>Pseudomonadota</taxon>
        <taxon>Alphaproteobacteria</taxon>
        <taxon>Hyphomicrobiales</taxon>
        <taxon>Methylobacteriaceae</taxon>
        <taxon>Microvirga</taxon>
    </lineage>
</organism>
<protein>
    <recommendedName>
        <fullName evidence="6">Molybdopterin molybdenumtransferase</fullName>
        <ecNumber evidence="6">2.10.1.1</ecNumber>
    </recommendedName>
</protein>
<dbReference type="Proteomes" id="UP001017257">
    <property type="component" value="Plasmid pR24_1"/>
</dbReference>
<dbReference type="PROSITE" id="PS01079">
    <property type="entry name" value="MOCF_BIOSYNTHESIS_2"/>
    <property type="match status" value="1"/>
</dbReference>
<evidence type="ECO:0000313" key="8">
    <source>
        <dbReference type="EMBL" id="UVF22181.1"/>
    </source>
</evidence>
<name>A0ABY5RY23_9HYPH</name>
<dbReference type="Gene3D" id="3.40.980.10">
    <property type="entry name" value="MoaB/Mog-like domain"/>
    <property type="match status" value="1"/>
</dbReference>
<dbReference type="InterPro" id="IPR036688">
    <property type="entry name" value="MoeA_C_domain_IV_sf"/>
</dbReference>
<geneLocation type="plasmid" evidence="8 9">
    <name>pR24_1</name>
</geneLocation>
<dbReference type="SMART" id="SM00852">
    <property type="entry name" value="MoCF_biosynth"/>
    <property type="match status" value="1"/>
</dbReference>
<dbReference type="InterPro" id="IPR005111">
    <property type="entry name" value="MoeA_C_domain_IV"/>
</dbReference>
<dbReference type="NCBIfam" id="TIGR00177">
    <property type="entry name" value="molyb_syn"/>
    <property type="match status" value="1"/>
</dbReference>
<keyword evidence="6" id="KW-0500">Molybdenum</keyword>
<evidence type="ECO:0000256" key="1">
    <source>
        <dbReference type="ARBA" id="ARBA00002901"/>
    </source>
</evidence>
<dbReference type="InterPro" id="IPR005110">
    <property type="entry name" value="MoeA_linker/N"/>
</dbReference>
<dbReference type="InterPro" id="IPR001453">
    <property type="entry name" value="MoaB/Mog_dom"/>
</dbReference>
<dbReference type="Pfam" id="PF03454">
    <property type="entry name" value="MoeA_C"/>
    <property type="match status" value="1"/>
</dbReference>
<proteinExistence type="inferred from homology"/>
<dbReference type="PANTHER" id="PTHR10192">
    <property type="entry name" value="MOLYBDOPTERIN BIOSYNTHESIS PROTEIN"/>
    <property type="match status" value="1"/>
</dbReference>
<dbReference type="Pfam" id="PF03453">
    <property type="entry name" value="MoeA_N"/>
    <property type="match status" value="1"/>
</dbReference>
<dbReference type="Pfam" id="PF00994">
    <property type="entry name" value="MoCF_biosynth"/>
    <property type="match status" value="1"/>
</dbReference>
<dbReference type="NCBIfam" id="NF011068">
    <property type="entry name" value="PRK14498.1"/>
    <property type="match status" value="1"/>
</dbReference>
<evidence type="ECO:0000256" key="3">
    <source>
        <dbReference type="ARBA" id="ARBA00010763"/>
    </source>
</evidence>
<evidence type="ECO:0000256" key="4">
    <source>
        <dbReference type="ARBA" id="ARBA00023150"/>
    </source>
</evidence>
<keyword evidence="8" id="KW-0614">Plasmid</keyword>
<dbReference type="Gene3D" id="2.40.340.10">
    <property type="entry name" value="MoeA, C-terminal, domain IV"/>
    <property type="match status" value="1"/>
</dbReference>
<evidence type="ECO:0000256" key="6">
    <source>
        <dbReference type="RuleBase" id="RU365090"/>
    </source>
</evidence>
<dbReference type="InterPro" id="IPR036425">
    <property type="entry name" value="MoaB/Mog-like_dom_sf"/>
</dbReference>
<dbReference type="SUPFAM" id="SSF63867">
    <property type="entry name" value="MoeA C-terminal domain-like"/>
    <property type="match status" value="1"/>
</dbReference>
<dbReference type="CDD" id="cd00887">
    <property type="entry name" value="MoeA"/>
    <property type="match status" value="1"/>
</dbReference>
<evidence type="ECO:0000313" key="9">
    <source>
        <dbReference type="Proteomes" id="UP001017257"/>
    </source>
</evidence>
<comment type="similarity">
    <text evidence="3 6">Belongs to the MoeA family.</text>
</comment>
<accession>A0ABY5RY23</accession>
<evidence type="ECO:0000259" key="7">
    <source>
        <dbReference type="SMART" id="SM00852"/>
    </source>
</evidence>
<dbReference type="Gene3D" id="2.170.190.11">
    <property type="entry name" value="Molybdopterin biosynthesis moea protein, domain 3"/>
    <property type="match status" value="1"/>
</dbReference>
<keyword evidence="6" id="KW-0460">Magnesium</keyword>
<dbReference type="SUPFAM" id="SSF63882">
    <property type="entry name" value="MoeA N-terminal region -like"/>
    <property type="match status" value="1"/>
</dbReference>
<dbReference type="Pfam" id="PF12727">
    <property type="entry name" value="PBP_like"/>
    <property type="match status" value="1"/>
</dbReference>
<evidence type="ECO:0000256" key="5">
    <source>
        <dbReference type="ARBA" id="ARBA00047317"/>
    </source>
</evidence>
<reference evidence="8" key="1">
    <citation type="submission" date="2022-08" db="EMBL/GenBank/DDBJ databases">
        <title>Microvirga terrae sp. nov., isolated from soil.</title>
        <authorList>
            <person name="Kim K.H."/>
            <person name="Seo Y.L."/>
            <person name="Kim J.M."/>
            <person name="Lee J.K."/>
            <person name="Han D.M."/>
            <person name="Jeon C.O."/>
        </authorList>
    </citation>
    <scope>NUCLEOTIDE SEQUENCE</scope>
    <source>
        <strain evidence="8">R24</strain>
        <plasmid evidence="8">pR24_1</plasmid>
    </source>
</reference>
<keyword evidence="6" id="KW-0808">Transferase</keyword>
<feature type="domain" description="MoaB/Mog" evidence="7">
    <location>
        <begin position="207"/>
        <end position="346"/>
    </location>
</feature>
<dbReference type="EMBL" id="CP102846">
    <property type="protein sequence ID" value="UVF22181.1"/>
    <property type="molecule type" value="Genomic_DNA"/>
</dbReference>
<comment type="pathway">
    <text evidence="2 6">Cofactor biosynthesis; molybdopterin biosynthesis.</text>
</comment>
<keyword evidence="6" id="KW-0479">Metal-binding</keyword>
<sequence>MIEQRDDVVTSTALQQQQFLTVLSRDEAVMRFEAALAPTPLGREEVNLSDALGRVLDDEIIASMDVPPFDRSLVDGFAVQAADLVEASISSPANLQLNQEIISAGTTPTIAVSLGTATAIATGGPIPRGADAVVMIEHTEASTLTPNAEIVVQRPVSPGQNIGFAGSDIVRGETVLRRGAVIGSREISMLAACGVDKVPVIRRPRVGVIATGNELVAQGMPLRTGTIYDSNNPMICAAVSESGGIPANYGIVCDDEAALRGTIMHSLAECDMVILSGGTSKGAGDLTYKLLADLGPPGIIVHGVAVKPGKPLCLAVCDRKPVIVLPGFPTSAMFTFFDVVAPLISRLAGLPERRRAHISANVPVHVPSELGRTEYVMVSLVERENGVVAYPLDKGSGSVSTFAQSDGFLCVDALADAVPAGTSADVVLLSSRSRIPDLVITGSHCLGLDMVVNHLTSSGHIVRLIAVGSLGGLAAARRGECDVAPIHLMDPTTGLYNCSYVSPGLELIKGWTRMQGLIFRKGDVRFDGAGPEMALATALSDPDCHMVNRNQGSGTRILVDKMLKGATPTGYWKQPRSHNSVAATIAHRNADWGIAIVPVAEAYGLEFIPIAEEHYDFVLVSERRYHPAVGAFIEALDSSVVHAELRRLGFRRSSEV</sequence>
<comment type="cofactor">
    <cofactor evidence="6">
        <name>Mg(2+)</name>
        <dbReference type="ChEBI" id="CHEBI:18420"/>
    </cofactor>
</comment>
<dbReference type="Gene3D" id="3.90.105.10">
    <property type="entry name" value="Molybdopterin biosynthesis moea protein, domain 2"/>
    <property type="match status" value="1"/>
</dbReference>
<dbReference type="InterPro" id="IPR024370">
    <property type="entry name" value="PBP_domain"/>
</dbReference>
<comment type="catalytic activity">
    <reaction evidence="5">
        <text>adenylyl-molybdopterin + molybdate = Mo-molybdopterin + AMP + H(+)</text>
        <dbReference type="Rhea" id="RHEA:35047"/>
        <dbReference type="ChEBI" id="CHEBI:15378"/>
        <dbReference type="ChEBI" id="CHEBI:36264"/>
        <dbReference type="ChEBI" id="CHEBI:62727"/>
        <dbReference type="ChEBI" id="CHEBI:71302"/>
        <dbReference type="ChEBI" id="CHEBI:456215"/>
        <dbReference type="EC" id="2.10.1.1"/>
    </reaction>
</comment>
<keyword evidence="9" id="KW-1185">Reference proteome</keyword>
<gene>
    <name evidence="8" type="ORF">HPT29_026140</name>
</gene>
<dbReference type="RefSeq" id="WP_173946029.1">
    <property type="nucleotide sequence ID" value="NZ_CP102846.1"/>
</dbReference>
<evidence type="ECO:0000256" key="2">
    <source>
        <dbReference type="ARBA" id="ARBA00005046"/>
    </source>
</evidence>
<dbReference type="EC" id="2.10.1.1" evidence="6"/>
<dbReference type="InterPro" id="IPR008284">
    <property type="entry name" value="MoCF_biosynth_CS"/>
</dbReference>
<dbReference type="InterPro" id="IPR036135">
    <property type="entry name" value="MoeA_linker/N_sf"/>
</dbReference>
<comment type="function">
    <text evidence="1 6">Catalyzes the insertion of molybdate into adenylated molybdopterin with the concomitant release of AMP.</text>
</comment>
<dbReference type="InterPro" id="IPR038987">
    <property type="entry name" value="MoeA-like"/>
</dbReference>